<dbReference type="Proteomes" id="UP000095284">
    <property type="component" value="Unplaced"/>
</dbReference>
<sequence>MTYRYLSPKNGWIRGATPFERFKMIAKTLLLLTTTLFVGTDAFGFLPQTQSAGARGKLLCNGKPAVGVQVKLWNDAPVDDPMGQTVTDSNGTFLVYGHSSEFFFGNISPKINIDHECEDNWPCNRRIRIYIPETYVNEGDRVKRFYDAGVIELSGKFAGEERDCLN</sequence>
<dbReference type="InterPro" id="IPR038479">
    <property type="entry name" value="Transthyretin-like_sf"/>
</dbReference>
<evidence type="ECO:0000256" key="2">
    <source>
        <dbReference type="ARBA" id="ARBA00010112"/>
    </source>
</evidence>
<dbReference type="Gene3D" id="2.60.40.3330">
    <property type="match status" value="1"/>
</dbReference>
<proteinExistence type="inferred from homology"/>
<dbReference type="Pfam" id="PF01060">
    <property type="entry name" value="TTR-52"/>
    <property type="match status" value="1"/>
</dbReference>
<dbReference type="InterPro" id="IPR001534">
    <property type="entry name" value="Transthyretin-like"/>
</dbReference>
<keyword evidence="7" id="KW-1185">Reference proteome</keyword>
<evidence type="ECO:0000313" key="6">
    <source>
        <dbReference type="Proteomes" id="UP000095284"/>
    </source>
</evidence>
<evidence type="ECO:0000256" key="4">
    <source>
        <dbReference type="ARBA" id="ARBA00022729"/>
    </source>
</evidence>
<name>A0A1I7RII7_BURXY</name>
<evidence type="ECO:0000313" key="5">
    <source>
        <dbReference type="EMBL" id="CAD5208232.1"/>
    </source>
</evidence>
<dbReference type="WBParaSite" id="BXY_0051800.1">
    <property type="protein sequence ID" value="BXY_0051800.1"/>
    <property type="gene ID" value="BXY_0051800"/>
</dbReference>
<evidence type="ECO:0000256" key="3">
    <source>
        <dbReference type="ARBA" id="ARBA00022525"/>
    </source>
</evidence>
<dbReference type="PANTHER" id="PTHR21700">
    <property type="entry name" value="TRANSTHYRETIN-LIKE FAMILY PROTEIN-RELATED"/>
    <property type="match status" value="1"/>
</dbReference>
<dbReference type="AlphaFoldDB" id="A0A1I7RII7"/>
<protein>
    <submittedName>
        <fullName evidence="5">(pine wood nematode) hypothetical protein</fullName>
    </submittedName>
</protein>
<dbReference type="EMBL" id="CAJFCV020000001">
    <property type="protein sequence ID" value="CAG9080713.1"/>
    <property type="molecule type" value="Genomic_DNA"/>
</dbReference>
<evidence type="ECO:0000256" key="1">
    <source>
        <dbReference type="ARBA" id="ARBA00004613"/>
    </source>
</evidence>
<dbReference type="Proteomes" id="UP000659654">
    <property type="component" value="Unassembled WGS sequence"/>
</dbReference>
<evidence type="ECO:0000313" key="7">
    <source>
        <dbReference type="Proteomes" id="UP000659654"/>
    </source>
</evidence>
<organism evidence="6 8">
    <name type="scientific">Bursaphelenchus xylophilus</name>
    <name type="common">Pinewood nematode worm</name>
    <name type="synonym">Aphelenchoides xylophilus</name>
    <dbReference type="NCBI Taxonomy" id="6326"/>
    <lineage>
        <taxon>Eukaryota</taxon>
        <taxon>Metazoa</taxon>
        <taxon>Ecdysozoa</taxon>
        <taxon>Nematoda</taxon>
        <taxon>Chromadorea</taxon>
        <taxon>Rhabditida</taxon>
        <taxon>Tylenchina</taxon>
        <taxon>Tylenchomorpha</taxon>
        <taxon>Aphelenchoidea</taxon>
        <taxon>Aphelenchoididae</taxon>
        <taxon>Bursaphelenchus</taxon>
    </lineage>
</organism>
<evidence type="ECO:0000313" key="8">
    <source>
        <dbReference type="WBParaSite" id="BXY_0051800.1"/>
    </source>
</evidence>
<dbReference type="OrthoDB" id="5849824at2759"/>
<gene>
    <name evidence="5" type="ORF">BXYJ_LOCUS468</name>
</gene>
<dbReference type="Proteomes" id="UP000582659">
    <property type="component" value="Unassembled WGS sequence"/>
</dbReference>
<comment type="subcellular location">
    <subcellularLocation>
        <location evidence="1">Secreted</location>
    </subcellularLocation>
</comment>
<dbReference type="GO" id="GO:0009986">
    <property type="term" value="C:cell surface"/>
    <property type="evidence" value="ECO:0007669"/>
    <property type="project" value="InterPro"/>
</dbReference>
<accession>A0A1I7RII7</accession>
<dbReference type="PANTHER" id="PTHR21700:SF3">
    <property type="entry name" value="TRANSTHYRETIN-LIKE PROTEIN 5"/>
    <property type="match status" value="1"/>
</dbReference>
<keyword evidence="3" id="KW-0964">Secreted</keyword>
<dbReference type="SMR" id="A0A1I7RII7"/>
<dbReference type="EMBL" id="CAJFDI010000001">
    <property type="protein sequence ID" value="CAD5208232.1"/>
    <property type="molecule type" value="Genomic_DNA"/>
</dbReference>
<keyword evidence="4" id="KW-0732">Signal</keyword>
<reference evidence="5" key="2">
    <citation type="submission" date="2020-09" db="EMBL/GenBank/DDBJ databases">
        <authorList>
            <person name="Kikuchi T."/>
        </authorList>
    </citation>
    <scope>NUCLEOTIDE SEQUENCE</scope>
    <source>
        <strain evidence="5">Ka4C1</strain>
    </source>
</reference>
<reference evidence="8" key="1">
    <citation type="submission" date="2016-11" db="UniProtKB">
        <authorList>
            <consortium name="WormBaseParasite"/>
        </authorList>
    </citation>
    <scope>IDENTIFICATION</scope>
</reference>
<comment type="similarity">
    <text evidence="2">Belongs to the nematode transthyretin-like family.</text>
</comment>
<dbReference type="GO" id="GO:0005576">
    <property type="term" value="C:extracellular region"/>
    <property type="evidence" value="ECO:0007669"/>
    <property type="project" value="UniProtKB-SubCell"/>
</dbReference>